<organism evidence="3 4">
    <name type="scientific">Marinobacterium iners DSM 11526</name>
    <dbReference type="NCBI Taxonomy" id="1122198"/>
    <lineage>
        <taxon>Bacteria</taxon>
        <taxon>Pseudomonadati</taxon>
        <taxon>Pseudomonadota</taxon>
        <taxon>Gammaproteobacteria</taxon>
        <taxon>Oceanospirillales</taxon>
        <taxon>Oceanospirillaceae</taxon>
        <taxon>Marinobacterium</taxon>
    </lineage>
</organism>
<dbReference type="Pfam" id="PF10609">
    <property type="entry name" value="ParA"/>
    <property type="match status" value="1"/>
</dbReference>
<dbReference type="FunFam" id="3.40.50.300:FF:000158">
    <property type="entry name" value="Site-determining protein"/>
    <property type="match status" value="1"/>
</dbReference>
<proteinExistence type="predicted"/>
<evidence type="ECO:0000256" key="1">
    <source>
        <dbReference type="ARBA" id="ARBA00022741"/>
    </source>
</evidence>
<dbReference type="InterPro" id="IPR025501">
    <property type="entry name" value="MinD_FleN"/>
</dbReference>
<dbReference type="Proteomes" id="UP000242469">
    <property type="component" value="Unassembled WGS sequence"/>
</dbReference>
<keyword evidence="3" id="KW-0969">Cilium</keyword>
<dbReference type="PIRSF" id="PIRSF003092">
    <property type="entry name" value="MinD"/>
    <property type="match status" value="1"/>
</dbReference>
<dbReference type="RefSeq" id="WP_091822405.1">
    <property type="nucleotide sequence ID" value="NZ_FNRJ01000001.1"/>
</dbReference>
<dbReference type="GO" id="GO:0009898">
    <property type="term" value="C:cytoplasmic side of plasma membrane"/>
    <property type="evidence" value="ECO:0007669"/>
    <property type="project" value="TreeGrafter"/>
</dbReference>
<protein>
    <submittedName>
        <fullName evidence="3">Flagellar biosynthesis protein FlhG</fullName>
    </submittedName>
</protein>
<evidence type="ECO:0000256" key="2">
    <source>
        <dbReference type="ARBA" id="ARBA00022840"/>
    </source>
</evidence>
<keyword evidence="1" id="KW-0547">Nucleotide-binding</keyword>
<evidence type="ECO:0000313" key="3">
    <source>
        <dbReference type="EMBL" id="SEA09740.1"/>
    </source>
</evidence>
<dbReference type="GO" id="GO:0005829">
    <property type="term" value="C:cytosol"/>
    <property type="evidence" value="ECO:0007669"/>
    <property type="project" value="TreeGrafter"/>
</dbReference>
<sequence>MKQTHPVKVIAVTGGKGGVGKTNVSVNLATALSEMGQRVVLMDADLGLANVDVMLGLRAQRNISDVLAGNCSLKEVMVPAGDNFWIVPAASGTQEMTALSAHEHAELIHAFNDIADELDVLVIDTAAGISDSVVSFVRAAQEVLVVVCDEPTSITDAYALIKLLNRDYQMTRFRVLANMVRTESEGRNMFNKLLTVTDRFLDVTLQYVGSIPYDETVRKAVQRQKAVLKAFPKDKAALAYRQLANKVDSWPVSSSPRGHLEFFVERLVQGARAH</sequence>
<keyword evidence="4" id="KW-1185">Reference proteome</keyword>
<dbReference type="SUPFAM" id="SSF52540">
    <property type="entry name" value="P-loop containing nucleoside triphosphate hydrolases"/>
    <property type="match status" value="1"/>
</dbReference>
<dbReference type="InterPro" id="IPR033756">
    <property type="entry name" value="YlxH/NBP35"/>
</dbReference>
<dbReference type="PANTHER" id="PTHR43384:SF4">
    <property type="entry name" value="CELLULOSE BIOSYNTHESIS PROTEIN BCSQ-RELATED"/>
    <property type="match status" value="1"/>
</dbReference>
<dbReference type="Gene3D" id="3.40.50.300">
    <property type="entry name" value="P-loop containing nucleotide triphosphate hydrolases"/>
    <property type="match status" value="1"/>
</dbReference>
<keyword evidence="3" id="KW-0966">Cell projection</keyword>
<accession>A0A1H3YDK6</accession>
<gene>
    <name evidence="3" type="ORF">SAMN02745729_101451</name>
</gene>
<dbReference type="EMBL" id="FNRJ01000001">
    <property type="protein sequence ID" value="SEA09740.1"/>
    <property type="molecule type" value="Genomic_DNA"/>
</dbReference>
<dbReference type="CDD" id="cd02038">
    <property type="entry name" value="FlhG-like"/>
    <property type="match status" value="1"/>
</dbReference>
<dbReference type="STRING" id="1122198.SAMN02745729_101451"/>
<dbReference type="GO" id="GO:0005524">
    <property type="term" value="F:ATP binding"/>
    <property type="evidence" value="ECO:0007669"/>
    <property type="project" value="UniProtKB-KW"/>
</dbReference>
<evidence type="ECO:0000313" key="4">
    <source>
        <dbReference type="Proteomes" id="UP000242469"/>
    </source>
</evidence>
<keyword evidence="2" id="KW-0067">ATP-binding</keyword>
<reference evidence="4" key="1">
    <citation type="submission" date="2016-10" db="EMBL/GenBank/DDBJ databases">
        <authorList>
            <person name="Varghese N."/>
            <person name="Submissions S."/>
        </authorList>
    </citation>
    <scope>NUCLEOTIDE SEQUENCE [LARGE SCALE GENOMIC DNA]</scope>
    <source>
        <strain evidence="4">DSM 11526</strain>
    </source>
</reference>
<dbReference type="InterPro" id="IPR050625">
    <property type="entry name" value="ParA/MinD_ATPase"/>
</dbReference>
<dbReference type="InterPro" id="IPR033875">
    <property type="entry name" value="FlhG"/>
</dbReference>
<dbReference type="InterPro" id="IPR027417">
    <property type="entry name" value="P-loop_NTPase"/>
</dbReference>
<keyword evidence="3" id="KW-0282">Flagellum</keyword>
<dbReference type="AlphaFoldDB" id="A0A1H3YDK6"/>
<name>A0A1H3YDK6_9GAMM</name>
<dbReference type="PANTHER" id="PTHR43384">
    <property type="entry name" value="SEPTUM SITE-DETERMINING PROTEIN MIND HOMOLOG, CHLOROPLASTIC-RELATED"/>
    <property type="match status" value="1"/>
</dbReference>
<dbReference type="OrthoDB" id="9816297at2"/>
<dbReference type="GO" id="GO:0051782">
    <property type="term" value="P:negative regulation of cell division"/>
    <property type="evidence" value="ECO:0007669"/>
    <property type="project" value="TreeGrafter"/>
</dbReference>
<dbReference type="GO" id="GO:0016887">
    <property type="term" value="F:ATP hydrolysis activity"/>
    <property type="evidence" value="ECO:0007669"/>
    <property type="project" value="TreeGrafter"/>
</dbReference>